<dbReference type="GO" id="GO:0005634">
    <property type="term" value="C:nucleus"/>
    <property type="evidence" value="ECO:0007669"/>
    <property type="project" value="UniProtKB-SubCell"/>
</dbReference>
<dbReference type="InterPro" id="IPR036388">
    <property type="entry name" value="WH-like_DNA-bd_sf"/>
</dbReference>
<reference evidence="4 5" key="1">
    <citation type="submission" date="2020-06" db="EMBL/GenBank/DDBJ databases">
        <authorList>
            <consortium name="Wellcome Sanger Institute Data Sharing"/>
        </authorList>
    </citation>
    <scope>NUCLEOTIDE SEQUENCE [LARGE SCALE GENOMIC DNA]</scope>
</reference>
<dbReference type="Gene3D" id="1.10.10.10">
    <property type="entry name" value="Winged helix-like DNA-binding domain superfamily/Winged helix DNA-binding domain"/>
    <property type="match status" value="1"/>
</dbReference>
<keyword evidence="5" id="KW-1185">Reference proteome</keyword>
<feature type="DNA-binding region" description="Fork-head" evidence="2">
    <location>
        <begin position="32"/>
        <end position="99"/>
    </location>
</feature>
<comment type="subcellular location">
    <subcellularLocation>
        <location evidence="2">Nucleus</location>
    </subcellularLocation>
</comment>
<dbReference type="GeneTree" id="ENSGT01030000234863"/>
<evidence type="ECO:0000313" key="4">
    <source>
        <dbReference type="Ensembl" id="ENSDCDP00010029607.1"/>
    </source>
</evidence>
<dbReference type="GO" id="GO:0043565">
    <property type="term" value="F:sequence-specific DNA binding"/>
    <property type="evidence" value="ECO:0007669"/>
    <property type="project" value="InterPro"/>
</dbReference>
<dbReference type="Ensembl" id="ENSDCDT00010036682.1">
    <property type="protein sequence ID" value="ENSDCDP00010029607.1"/>
    <property type="gene ID" value="ENSDCDG00010018859.1"/>
</dbReference>
<organism evidence="4 5">
    <name type="scientific">Denticeps clupeoides</name>
    <name type="common">denticle herring</name>
    <dbReference type="NCBI Taxonomy" id="299321"/>
    <lineage>
        <taxon>Eukaryota</taxon>
        <taxon>Metazoa</taxon>
        <taxon>Chordata</taxon>
        <taxon>Craniata</taxon>
        <taxon>Vertebrata</taxon>
        <taxon>Euteleostomi</taxon>
        <taxon>Actinopterygii</taxon>
        <taxon>Neopterygii</taxon>
        <taxon>Teleostei</taxon>
        <taxon>Clupei</taxon>
        <taxon>Clupeiformes</taxon>
        <taxon>Denticipitoidei</taxon>
        <taxon>Denticipitidae</taxon>
        <taxon>Denticeps</taxon>
    </lineage>
</organism>
<proteinExistence type="predicted"/>
<protein>
    <submittedName>
        <fullName evidence="4">Si:rp71-45k5.2</fullName>
    </submittedName>
</protein>
<dbReference type="InterPro" id="IPR052327">
    <property type="entry name" value="Activin_resp_transcr_regulator"/>
</dbReference>
<keyword evidence="1 2" id="KW-0238">DNA-binding</keyword>
<evidence type="ECO:0000256" key="1">
    <source>
        <dbReference type="ARBA" id="ARBA00023125"/>
    </source>
</evidence>
<dbReference type="Proteomes" id="UP000694580">
    <property type="component" value="Chromosome 20"/>
</dbReference>
<evidence type="ECO:0000259" key="3">
    <source>
        <dbReference type="PROSITE" id="PS50039"/>
    </source>
</evidence>
<evidence type="ECO:0000313" key="5">
    <source>
        <dbReference type="Proteomes" id="UP000694580"/>
    </source>
</evidence>
<keyword evidence="2" id="KW-0539">Nucleus</keyword>
<accession>A0AAY4C979</accession>
<dbReference type="InterPro" id="IPR036390">
    <property type="entry name" value="WH_DNA-bd_sf"/>
</dbReference>
<evidence type="ECO:0000256" key="2">
    <source>
        <dbReference type="PROSITE-ProRule" id="PRU00089"/>
    </source>
</evidence>
<dbReference type="PANTHER" id="PTHR47316:SF1">
    <property type="entry name" value="FORKHEAD BOX PROTEIN H1"/>
    <property type="match status" value="1"/>
</dbReference>
<dbReference type="SUPFAM" id="SSF46785">
    <property type="entry name" value="Winged helix' DNA-binding domain"/>
    <property type="match status" value="1"/>
</dbReference>
<feature type="domain" description="Fork-head" evidence="3">
    <location>
        <begin position="32"/>
        <end position="99"/>
    </location>
</feature>
<dbReference type="InterPro" id="IPR001766">
    <property type="entry name" value="Fork_head_dom"/>
</dbReference>
<dbReference type="GO" id="GO:0003700">
    <property type="term" value="F:DNA-binding transcription factor activity"/>
    <property type="evidence" value="ECO:0007669"/>
    <property type="project" value="InterPro"/>
</dbReference>
<dbReference type="Pfam" id="PF00250">
    <property type="entry name" value="Forkhead"/>
    <property type="match status" value="1"/>
</dbReference>
<dbReference type="PROSITE" id="PS50039">
    <property type="entry name" value="FORK_HEAD_3"/>
    <property type="match status" value="1"/>
</dbReference>
<dbReference type="AlphaFoldDB" id="A0AAY4C979"/>
<name>A0AAY4C979_9TELE</name>
<reference evidence="4" key="2">
    <citation type="submission" date="2025-08" db="UniProtKB">
        <authorList>
            <consortium name="Ensembl"/>
        </authorList>
    </citation>
    <scope>IDENTIFICATION</scope>
</reference>
<dbReference type="SMART" id="SM00339">
    <property type="entry name" value="FH"/>
    <property type="match status" value="1"/>
</dbReference>
<sequence>MENISALAPMGGSKKRYVKNDCFKKLFFTLQIMTRLEEFVTGDRRGLENTIRVCLSTNDCFVKVPVNPEFPKAKKNFWTVDERRITKKMMQRHFTGTRDIFPALPFQISMDVRDKTSCKTPASSSCKATEMKSSEKFTSSFSIESILKKDVIPRMESEQLNGSVPLKRKGCWDRELCGLSQLPPYLNMATAAGTWCPPRYNYESDGNVLHTHSNESCRPYKKVRLSEEHISFPFINVPLLYFIWQTLLSKATYNGKTPAILVRFL</sequence>
<dbReference type="PANTHER" id="PTHR47316">
    <property type="entry name" value="FORKHEAD BOX PROTEIN H1"/>
    <property type="match status" value="1"/>
</dbReference>
<reference evidence="4" key="3">
    <citation type="submission" date="2025-09" db="UniProtKB">
        <authorList>
            <consortium name="Ensembl"/>
        </authorList>
    </citation>
    <scope>IDENTIFICATION</scope>
</reference>